<reference evidence="3" key="1">
    <citation type="submission" date="2022-10" db="EMBL/GenBank/DDBJ databases">
        <title>Genome assembly of Pristionchus species.</title>
        <authorList>
            <person name="Yoshida K."/>
            <person name="Sommer R.J."/>
        </authorList>
    </citation>
    <scope>NUCLEOTIDE SEQUENCE [LARGE SCALE GENOMIC DNA]</scope>
    <source>
        <strain evidence="3">RS5460</strain>
    </source>
</reference>
<name>A0AAN5ICQ9_9BILA</name>
<feature type="transmembrane region" description="Helical" evidence="1">
    <location>
        <begin position="106"/>
        <end position="124"/>
    </location>
</feature>
<comment type="caution">
    <text evidence="2">The sequence shown here is derived from an EMBL/GenBank/DDBJ whole genome shotgun (WGS) entry which is preliminary data.</text>
</comment>
<gene>
    <name evidence="2" type="ORF">PMAYCL1PPCAC_31632</name>
</gene>
<keyword evidence="1" id="KW-1133">Transmembrane helix</keyword>
<feature type="transmembrane region" description="Helical" evidence="1">
    <location>
        <begin position="145"/>
        <end position="163"/>
    </location>
</feature>
<evidence type="ECO:0000256" key="1">
    <source>
        <dbReference type="SAM" id="Phobius"/>
    </source>
</evidence>
<keyword evidence="1" id="KW-0812">Transmembrane</keyword>
<keyword evidence="1" id="KW-0472">Membrane</keyword>
<sequence length="166" mass="19244">GKRWYHGSKVYRCQCPSETLSWPVTYKLVQPAGKMQAIRTSHRSLDRLCRRGSPDEVRKRTPSPLCCLGIMHIRTATYWIAYAEMMWITCQFAFWMAQLVVGCTHWALLALGFVSVIVQSVLVHQLCRGVKYFVLRSIRIYQLGLLIRMFCCVIFTAVAVYFLQLE</sequence>
<organism evidence="2 3">
    <name type="scientific">Pristionchus mayeri</name>
    <dbReference type="NCBI Taxonomy" id="1317129"/>
    <lineage>
        <taxon>Eukaryota</taxon>
        <taxon>Metazoa</taxon>
        <taxon>Ecdysozoa</taxon>
        <taxon>Nematoda</taxon>
        <taxon>Chromadorea</taxon>
        <taxon>Rhabditida</taxon>
        <taxon>Rhabditina</taxon>
        <taxon>Diplogasteromorpha</taxon>
        <taxon>Diplogasteroidea</taxon>
        <taxon>Neodiplogasteridae</taxon>
        <taxon>Pristionchus</taxon>
    </lineage>
</organism>
<dbReference type="Proteomes" id="UP001328107">
    <property type="component" value="Unassembled WGS sequence"/>
</dbReference>
<protein>
    <submittedName>
        <fullName evidence="2">Uncharacterized protein</fullName>
    </submittedName>
</protein>
<accession>A0AAN5ICQ9</accession>
<evidence type="ECO:0000313" key="2">
    <source>
        <dbReference type="EMBL" id="GMR61437.1"/>
    </source>
</evidence>
<feature type="non-terminal residue" evidence="2">
    <location>
        <position position="1"/>
    </location>
</feature>
<evidence type="ECO:0000313" key="3">
    <source>
        <dbReference type="Proteomes" id="UP001328107"/>
    </source>
</evidence>
<dbReference type="AlphaFoldDB" id="A0AAN5ICQ9"/>
<feature type="non-terminal residue" evidence="2">
    <location>
        <position position="166"/>
    </location>
</feature>
<dbReference type="EMBL" id="BTRK01000006">
    <property type="protein sequence ID" value="GMR61437.1"/>
    <property type="molecule type" value="Genomic_DNA"/>
</dbReference>
<feature type="transmembrane region" description="Helical" evidence="1">
    <location>
        <begin position="79"/>
        <end position="100"/>
    </location>
</feature>
<proteinExistence type="predicted"/>
<keyword evidence="3" id="KW-1185">Reference proteome</keyword>